<gene>
    <name evidence="1" type="ORF">HO133_000200</name>
</gene>
<organism evidence="1 2">
    <name type="scientific">Letharia lupina</name>
    <dbReference type="NCBI Taxonomy" id="560253"/>
    <lineage>
        <taxon>Eukaryota</taxon>
        <taxon>Fungi</taxon>
        <taxon>Dikarya</taxon>
        <taxon>Ascomycota</taxon>
        <taxon>Pezizomycotina</taxon>
        <taxon>Lecanoromycetes</taxon>
        <taxon>OSLEUM clade</taxon>
        <taxon>Lecanoromycetidae</taxon>
        <taxon>Lecanorales</taxon>
        <taxon>Lecanorineae</taxon>
        <taxon>Parmeliaceae</taxon>
        <taxon>Letharia</taxon>
    </lineage>
</organism>
<evidence type="ECO:0000313" key="2">
    <source>
        <dbReference type="Proteomes" id="UP000593566"/>
    </source>
</evidence>
<dbReference type="RefSeq" id="XP_037152575.1">
    <property type="nucleotide sequence ID" value="XM_037291140.1"/>
</dbReference>
<comment type="caution">
    <text evidence="1">The sequence shown here is derived from an EMBL/GenBank/DDBJ whole genome shotgun (WGS) entry which is preliminary data.</text>
</comment>
<reference evidence="1 2" key="1">
    <citation type="journal article" date="2020" name="Genomics">
        <title>Complete, high-quality genomes from long-read metagenomic sequencing of two wolf lichen thalli reveals enigmatic genome architecture.</title>
        <authorList>
            <person name="McKenzie S.K."/>
            <person name="Walston R.F."/>
            <person name="Allen J.L."/>
        </authorList>
    </citation>
    <scope>NUCLEOTIDE SEQUENCE [LARGE SCALE GENOMIC DNA]</scope>
    <source>
        <strain evidence="1">WasteWater1</strain>
    </source>
</reference>
<protein>
    <submittedName>
        <fullName evidence="1">Uncharacterized protein</fullName>
    </submittedName>
</protein>
<accession>A0A8H6CH85</accession>
<sequence length="177" mass="20048">MTKSLDYNIAVRTAYLEGGCRTTEDISRFKTGRTCLKAQHLGPKRNIDSENRSQNYCYRSQNEKGSIDSIDLGNNATAHGPLFIWGACLEITTAAAEPIEVVIPVKGENPREMENAQARWQKAVYDLEIQTNKSGEMNEKVFLVVRFRMKRGHATQREMEEVVDAHHHRLLANLGDN</sequence>
<dbReference type="GeneID" id="59328619"/>
<name>A0A8H6CH85_9LECA</name>
<keyword evidence="2" id="KW-1185">Reference proteome</keyword>
<dbReference type="EMBL" id="JACCJB010000010">
    <property type="protein sequence ID" value="KAF6223358.1"/>
    <property type="molecule type" value="Genomic_DNA"/>
</dbReference>
<dbReference type="AlphaFoldDB" id="A0A8H6CH85"/>
<evidence type="ECO:0000313" key="1">
    <source>
        <dbReference type="EMBL" id="KAF6223358.1"/>
    </source>
</evidence>
<proteinExistence type="predicted"/>
<dbReference type="Proteomes" id="UP000593566">
    <property type="component" value="Unassembled WGS sequence"/>
</dbReference>